<gene>
    <name evidence="8" type="ORF">LQV63_23805</name>
</gene>
<keyword evidence="3" id="KW-0813">Transport</keyword>
<dbReference type="PROSITE" id="PS51257">
    <property type="entry name" value="PROKAR_LIPOPROTEIN"/>
    <property type="match status" value="1"/>
</dbReference>
<evidence type="ECO:0000256" key="1">
    <source>
        <dbReference type="ARBA" id="ARBA00004196"/>
    </source>
</evidence>
<dbReference type="InterPro" id="IPR051313">
    <property type="entry name" value="Bact_iron-sidero_bind"/>
</dbReference>
<dbReference type="SUPFAM" id="SSF53807">
    <property type="entry name" value="Helical backbone' metal receptor"/>
    <property type="match status" value="1"/>
</dbReference>
<feature type="region of interest" description="Disordered" evidence="5">
    <location>
        <begin position="34"/>
        <end position="75"/>
    </location>
</feature>
<feature type="compositionally biased region" description="Basic and acidic residues" evidence="5">
    <location>
        <begin position="56"/>
        <end position="70"/>
    </location>
</feature>
<protein>
    <submittedName>
        <fullName evidence="8">ABC transporter substrate-binding protein</fullName>
    </submittedName>
</protein>
<reference evidence="8 9" key="1">
    <citation type="submission" date="2021-11" db="EMBL/GenBank/DDBJ databases">
        <title>Draft genome sequence of Paenibacillus profundus YoMME, a new Gram-positive bacteria with exoelectrogenic properties.</title>
        <authorList>
            <person name="Hubenova Y."/>
            <person name="Hubenova E."/>
            <person name="Manasiev Y."/>
            <person name="Peykov S."/>
            <person name="Mitov M."/>
        </authorList>
    </citation>
    <scope>NUCLEOTIDE SEQUENCE [LARGE SCALE GENOMIC DNA]</scope>
    <source>
        <strain evidence="8 9">YoMME</strain>
    </source>
</reference>
<dbReference type="PANTHER" id="PTHR30532">
    <property type="entry name" value="IRON III DICITRATE-BINDING PERIPLASMIC PROTEIN"/>
    <property type="match status" value="1"/>
</dbReference>
<name>A0ABS8YKA0_9BACL</name>
<feature type="signal peptide" evidence="6">
    <location>
        <begin position="1"/>
        <end position="24"/>
    </location>
</feature>
<accession>A0ABS8YKA0</accession>
<comment type="subcellular location">
    <subcellularLocation>
        <location evidence="1">Cell envelope</location>
    </subcellularLocation>
</comment>
<feature type="domain" description="Fe/B12 periplasmic-binding" evidence="7">
    <location>
        <begin position="87"/>
        <end position="344"/>
    </location>
</feature>
<evidence type="ECO:0000256" key="5">
    <source>
        <dbReference type="SAM" id="MobiDB-lite"/>
    </source>
</evidence>
<dbReference type="PROSITE" id="PS50983">
    <property type="entry name" value="FE_B12_PBP"/>
    <property type="match status" value="1"/>
</dbReference>
<evidence type="ECO:0000256" key="3">
    <source>
        <dbReference type="ARBA" id="ARBA00022448"/>
    </source>
</evidence>
<dbReference type="EMBL" id="JAJNBZ010000027">
    <property type="protein sequence ID" value="MCE5172308.1"/>
    <property type="molecule type" value="Genomic_DNA"/>
</dbReference>
<evidence type="ECO:0000313" key="8">
    <source>
        <dbReference type="EMBL" id="MCE5172308.1"/>
    </source>
</evidence>
<dbReference type="Pfam" id="PF01497">
    <property type="entry name" value="Peripla_BP_2"/>
    <property type="match status" value="1"/>
</dbReference>
<dbReference type="Gene3D" id="3.40.50.1980">
    <property type="entry name" value="Nitrogenase molybdenum iron protein domain"/>
    <property type="match status" value="2"/>
</dbReference>
<organism evidence="8 9">
    <name type="scientific">Paenibacillus profundus</name>
    <dbReference type="NCBI Taxonomy" id="1173085"/>
    <lineage>
        <taxon>Bacteria</taxon>
        <taxon>Bacillati</taxon>
        <taxon>Bacillota</taxon>
        <taxon>Bacilli</taxon>
        <taxon>Bacillales</taxon>
        <taxon>Paenibacillaceae</taxon>
        <taxon>Paenibacillus</taxon>
    </lineage>
</organism>
<comment type="caution">
    <text evidence="8">The sequence shown here is derived from an EMBL/GenBank/DDBJ whole genome shotgun (WGS) entry which is preliminary data.</text>
</comment>
<evidence type="ECO:0000256" key="6">
    <source>
        <dbReference type="SAM" id="SignalP"/>
    </source>
</evidence>
<keyword evidence="4 6" id="KW-0732">Signal</keyword>
<dbReference type="RefSeq" id="WP_233698528.1">
    <property type="nucleotide sequence ID" value="NZ_JAJNBZ010000027.1"/>
</dbReference>
<sequence>MVSKMKKQAGIIVCALVVVMMVLAGCGNTNNNSALSSGEDKQAGTPAESSVTATDGAEKEKAGQTEEKSGTRKVSTVMGEVEVPANPQRVIVNWYVGDVFALGIKPVAVNARADKAMPFYKQFEGIPNTEKWESEEILRYEPDLIITYDPKDFENFSKLAPVIVVPEGDVSSTERLSFLGEATGHEAEAKEAIAIYEEKLKNAKEKLSSGIFKDKTFSILQDWGRESYGVMYETGSRGGTLLYEYLGLSKPEKLEQLVKKSGKGRDSLSYEVASQYFGDYVLWFLKEGYESEYANTVIWDSIPTVKNGNIIEIPAEYGGLFYYSDIASMTAQLDYIVDRLLELEKK</sequence>
<feature type="chain" id="PRO_5046623494" evidence="6">
    <location>
        <begin position="25"/>
        <end position="346"/>
    </location>
</feature>
<dbReference type="Proteomes" id="UP001199916">
    <property type="component" value="Unassembled WGS sequence"/>
</dbReference>
<comment type="similarity">
    <text evidence="2">Belongs to the bacterial solute-binding protein 8 family.</text>
</comment>
<evidence type="ECO:0000313" key="9">
    <source>
        <dbReference type="Proteomes" id="UP001199916"/>
    </source>
</evidence>
<evidence type="ECO:0000259" key="7">
    <source>
        <dbReference type="PROSITE" id="PS50983"/>
    </source>
</evidence>
<proteinExistence type="inferred from homology"/>
<dbReference type="PANTHER" id="PTHR30532:SF29">
    <property type="entry name" value="FE(3+) DICITRATE-BINDING PERIPLASMIC PROTEIN"/>
    <property type="match status" value="1"/>
</dbReference>
<evidence type="ECO:0000256" key="4">
    <source>
        <dbReference type="ARBA" id="ARBA00022729"/>
    </source>
</evidence>
<keyword evidence="9" id="KW-1185">Reference proteome</keyword>
<evidence type="ECO:0000256" key="2">
    <source>
        <dbReference type="ARBA" id="ARBA00008814"/>
    </source>
</evidence>
<dbReference type="InterPro" id="IPR002491">
    <property type="entry name" value="ABC_transptr_periplasmic_BD"/>
</dbReference>